<dbReference type="EMBL" id="CP003642">
    <property type="protein sequence ID" value="AFZ23089.1"/>
    <property type="molecule type" value="Genomic_DNA"/>
</dbReference>
<name>K9WTI0_9NOST</name>
<dbReference type="AlphaFoldDB" id="K9WTI0"/>
<dbReference type="Proteomes" id="UP000010475">
    <property type="component" value="Chromosome"/>
</dbReference>
<sequence>MSDDRILIEKIASSVEGVSSIPSRAEILEVRQHSLDDIEQRAKRFLNIAAEAFSLPIDRRDLSVENDRTLIRLPLGAQLTAYHASGAIQLVTGLNPMESLFEDVEERERLLELVKGTTSRLNIREWVGKNESLNFEQLWQIKAAAADQKGQTVKPVLCRVVGAYRHFVGELPILGAASVAVKLANKGTLDSLTVQVRETIDQVIDRVEILPPEQAARQIFLQLSSRMGESKIPISNIAAPKWMRFGYLSLTKRKAQRLLAPVYLAAIEIEGQEEAQAYLFATPATEKTYLPLSTEGSEPPTVAVRRAA</sequence>
<protein>
    <submittedName>
        <fullName evidence="1">Uncharacterized protein</fullName>
    </submittedName>
</protein>
<organism evidence="1 2">
    <name type="scientific">Cylindrospermum stagnale PCC 7417</name>
    <dbReference type="NCBI Taxonomy" id="56107"/>
    <lineage>
        <taxon>Bacteria</taxon>
        <taxon>Bacillati</taxon>
        <taxon>Cyanobacteriota</taxon>
        <taxon>Cyanophyceae</taxon>
        <taxon>Nostocales</taxon>
        <taxon>Nostocaceae</taxon>
        <taxon>Cylindrospermum</taxon>
    </lineage>
</organism>
<dbReference type="HOGENOM" id="CLU_885096_0_0_3"/>
<evidence type="ECO:0000313" key="1">
    <source>
        <dbReference type="EMBL" id="AFZ23089.1"/>
    </source>
</evidence>
<evidence type="ECO:0000313" key="2">
    <source>
        <dbReference type="Proteomes" id="UP000010475"/>
    </source>
</evidence>
<accession>K9WTI0</accession>
<gene>
    <name evidence="1" type="ORF">Cylst_0762</name>
</gene>
<proteinExistence type="predicted"/>
<reference evidence="1 2" key="1">
    <citation type="submission" date="2012-06" db="EMBL/GenBank/DDBJ databases">
        <title>Finished chromosome of genome of Cylindrospermum stagnale PCC 7417.</title>
        <authorList>
            <consortium name="US DOE Joint Genome Institute"/>
            <person name="Gugger M."/>
            <person name="Coursin T."/>
            <person name="Rippka R."/>
            <person name="Tandeau De Marsac N."/>
            <person name="Huntemann M."/>
            <person name="Wei C.-L."/>
            <person name="Han J."/>
            <person name="Detter J.C."/>
            <person name="Han C."/>
            <person name="Tapia R."/>
            <person name="Chen A."/>
            <person name="Kyrpides N."/>
            <person name="Mavromatis K."/>
            <person name="Markowitz V."/>
            <person name="Szeto E."/>
            <person name="Ivanova N."/>
            <person name="Pagani I."/>
            <person name="Pati A."/>
            <person name="Goodwin L."/>
            <person name="Nordberg H.P."/>
            <person name="Cantor M.N."/>
            <person name="Hua S.X."/>
            <person name="Woyke T."/>
            <person name="Kerfeld C.A."/>
        </authorList>
    </citation>
    <scope>NUCLEOTIDE SEQUENCE [LARGE SCALE GENOMIC DNA]</scope>
    <source>
        <strain evidence="1 2">PCC 7417</strain>
    </source>
</reference>
<dbReference type="KEGG" id="csg:Cylst_0762"/>
<keyword evidence="2" id="KW-1185">Reference proteome</keyword>